<evidence type="ECO:0000313" key="1">
    <source>
        <dbReference type="EMBL" id="VED67757.1"/>
    </source>
</evidence>
<evidence type="ECO:0000313" key="2">
    <source>
        <dbReference type="Proteomes" id="UP000270025"/>
    </source>
</evidence>
<reference evidence="1 2" key="1">
    <citation type="submission" date="2018-12" db="EMBL/GenBank/DDBJ databases">
        <authorList>
            <consortium name="Pathogen Informatics"/>
        </authorList>
    </citation>
    <scope>NUCLEOTIDE SEQUENCE [LARGE SCALE GENOMIC DNA]</scope>
    <source>
        <strain evidence="1 2">NCTC3166</strain>
    </source>
</reference>
<dbReference type="NCBIfam" id="TIGR01662">
    <property type="entry name" value="HAD-SF-IIIA"/>
    <property type="match status" value="1"/>
</dbReference>
<dbReference type="NCBIfam" id="TIGR01549">
    <property type="entry name" value="HAD-SF-IA-v1"/>
    <property type="match status" value="1"/>
</dbReference>
<gene>
    <name evidence="1" type="ORF">NCTC3166_01590</name>
</gene>
<dbReference type="NCBIfam" id="TIGR01668">
    <property type="entry name" value="YqeG_hyp_ppase"/>
    <property type="match status" value="1"/>
</dbReference>
<dbReference type="PANTHER" id="PTHR19288">
    <property type="entry name" value="4-NITROPHENYLPHOSPHATASE-RELATED"/>
    <property type="match status" value="1"/>
</dbReference>
<dbReference type="Pfam" id="PF13242">
    <property type="entry name" value="Hydrolase_like"/>
    <property type="match status" value="1"/>
</dbReference>
<name>A0A447Z6A4_9STRE</name>
<organism evidence="1 2">
    <name type="scientific">Streptococcus viridans</name>
    <dbReference type="NCBI Taxonomy" id="78535"/>
    <lineage>
        <taxon>Bacteria</taxon>
        <taxon>Bacillati</taxon>
        <taxon>Bacillota</taxon>
        <taxon>Bacilli</taxon>
        <taxon>Lactobacillales</taxon>
        <taxon>Streptococcaceae</taxon>
        <taxon>Streptococcus</taxon>
    </lineage>
</organism>
<dbReference type="GO" id="GO:0005737">
    <property type="term" value="C:cytoplasm"/>
    <property type="evidence" value="ECO:0007669"/>
    <property type="project" value="TreeGrafter"/>
</dbReference>
<dbReference type="InterPro" id="IPR006439">
    <property type="entry name" value="HAD-SF_hydro_IA"/>
</dbReference>
<dbReference type="InterPro" id="IPR006549">
    <property type="entry name" value="HAD-SF_hydro_IIIA"/>
</dbReference>
<accession>A0A447Z6A4</accession>
<dbReference type="InterPro" id="IPR023214">
    <property type="entry name" value="HAD_sf"/>
</dbReference>
<dbReference type="CDD" id="cd16416">
    <property type="entry name" value="HAD_BsYqeG-like"/>
    <property type="match status" value="1"/>
</dbReference>
<sequence>MEKNVSIENYKPDFAVEAAYDLTVADLKKQGIKAVLVDLDNTLIAWNNPDGTPEMRQWLHDLRDGGIRVIVVSNNSPKRVKRAVEKFDIDYEAWSLKPFTFGIDRALKRFHYEKNEVVMVGDQLMTDIRAAHRAGIRSILVKPLVEHDSIKTQINRARERRVMKQMAEKYGPIVYKKGI</sequence>
<dbReference type="PANTHER" id="PTHR19288:SF25">
    <property type="entry name" value="PHOSPHATIDYLGLYCEROPHOSPHATASE GEP4, MITOCHONDRIAL"/>
    <property type="match status" value="1"/>
</dbReference>
<keyword evidence="1" id="KW-0378">Hydrolase</keyword>
<keyword evidence="2" id="KW-1185">Reference proteome</keyword>
<dbReference type="KEGG" id="svf:NCTC3166_01590"/>
<dbReference type="EMBL" id="LR134266">
    <property type="protein sequence ID" value="VED67757.1"/>
    <property type="molecule type" value="Genomic_DNA"/>
</dbReference>
<dbReference type="Proteomes" id="UP000270025">
    <property type="component" value="Chromosome"/>
</dbReference>
<dbReference type="GO" id="GO:0008962">
    <property type="term" value="F:phosphatidylglycerophosphatase activity"/>
    <property type="evidence" value="ECO:0007669"/>
    <property type="project" value="InterPro"/>
</dbReference>
<dbReference type="Gene3D" id="3.40.50.1000">
    <property type="entry name" value="HAD superfamily/HAD-like"/>
    <property type="match status" value="1"/>
</dbReference>
<dbReference type="NCBIfam" id="TIGR01509">
    <property type="entry name" value="HAD-SF-IA-v3"/>
    <property type="match status" value="1"/>
</dbReference>
<dbReference type="InterPro" id="IPR010021">
    <property type="entry name" value="PGPP1/Gep4"/>
</dbReference>
<protein>
    <submittedName>
        <fullName evidence="1">Hydrolase</fullName>
    </submittedName>
</protein>
<dbReference type="SUPFAM" id="SSF56784">
    <property type="entry name" value="HAD-like"/>
    <property type="match status" value="1"/>
</dbReference>
<proteinExistence type="predicted"/>
<dbReference type="AlphaFoldDB" id="A0A447Z6A4"/>
<dbReference type="InterPro" id="IPR036412">
    <property type="entry name" value="HAD-like_sf"/>
</dbReference>